<keyword evidence="2 4" id="KW-0808">Transferase</keyword>
<dbReference type="SUPFAM" id="SSF53335">
    <property type="entry name" value="S-adenosyl-L-methionine-dependent methyltransferases"/>
    <property type="match status" value="1"/>
</dbReference>
<keyword evidence="5" id="KW-1185">Reference proteome</keyword>
<reference evidence="4 5" key="1">
    <citation type="submission" date="2020-07" db="EMBL/GenBank/DDBJ databases">
        <title>Sequencing the genomes of 1000 actinobacteria strains.</title>
        <authorList>
            <person name="Klenk H.-P."/>
        </authorList>
    </citation>
    <scope>NUCLEOTIDE SEQUENCE [LARGE SCALE GENOMIC DNA]</scope>
    <source>
        <strain evidence="4 5">DSM 43461</strain>
    </source>
</reference>
<protein>
    <submittedName>
        <fullName evidence="4">SAM-dependent methyltransferase</fullName>
    </submittedName>
</protein>
<dbReference type="Gene3D" id="3.40.50.150">
    <property type="entry name" value="Vaccinia Virus protein VP39"/>
    <property type="match status" value="1"/>
</dbReference>
<dbReference type="Gene3D" id="2.20.130.10">
    <property type="entry name" value="CAC2371-like domains"/>
    <property type="match status" value="1"/>
</dbReference>
<dbReference type="InterPro" id="IPR029063">
    <property type="entry name" value="SAM-dependent_MTases_sf"/>
</dbReference>
<dbReference type="Proteomes" id="UP000591272">
    <property type="component" value="Unassembled WGS sequence"/>
</dbReference>
<dbReference type="GO" id="GO:0032259">
    <property type="term" value="P:methylation"/>
    <property type="evidence" value="ECO:0007669"/>
    <property type="project" value="UniProtKB-KW"/>
</dbReference>
<dbReference type="EMBL" id="JACCBT010000001">
    <property type="protein sequence ID" value="NYE13697.1"/>
    <property type="molecule type" value="Genomic_DNA"/>
</dbReference>
<proteinExistence type="predicted"/>
<comment type="caution">
    <text evidence="4">The sequence shown here is derived from an EMBL/GenBank/DDBJ whole genome shotgun (WGS) entry which is preliminary data.</text>
</comment>
<sequence length="265" mass="29528">MSATERDVAFGPEHAEVYELTYRHRGKDWGEEAAEVTRRIREHRPRARSLLDVACGTGAHLEAFRSGFDHVEGLEISRSMRERAVRRLPGVTVHDGDMRAFALGRAFDAVTCLYTAIAYLPSVAAMRAAVGAMARHLVPGGVLVIEPWWPPERFIEGFVGADLVRDGDTVVARVSHSIRRDRAAHMDVRWLVGRPTGIREFRTVETFTMFTADEFLAAFRDSGCDVEHEEAGLNGYGLFVGVRRGRTEAEPRPRRTGATRPSAGR</sequence>
<evidence type="ECO:0000313" key="5">
    <source>
        <dbReference type="Proteomes" id="UP000591272"/>
    </source>
</evidence>
<dbReference type="RefSeq" id="WP_179834695.1">
    <property type="nucleotide sequence ID" value="NZ_BMRD01000035.1"/>
</dbReference>
<dbReference type="PANTHER" id="PTHR43861:SF1">
    <property type="entry name" value="TRANS-ACONITATE 2-METHYLTRANSFERASE"/>
    <property type="match status" value="1"/>
</dbReference>
<keyword evidence="1 4" id="KW-0489">Methyltransferase</keyword>
<evidence type="ECO:0000256" key="2">
    <source>
        <dbReference type="ARBA" id="ARBA00022679"/>
    </source>
</evidence>
<dbReference type="GO" id="GO:0008168">
    <property type="term" value="F:methyltransferase activity"/>
    <property type="evidence" value="ECO:0007669"/>
    <property type="project" value="UniProtKB-KW"/>
</dbReference>
<dbReference type="CDD" id="cd02440">
    <property type="entry name" value="AdoMet_MTases"/>
    <property type="match status" value="1"/>
</dbReference>
<dbReference type="AlphaFoldDB" id="A0A7Y9GC02"/>
<evidence type="ECO:0000259" key="3">
    <source>
        <dbReference type="Pfam" id="PF13649"/>
    </source>
</evidence>
<accession>A0A7Y9GC02</accession>
<dbReference type="InterPro" id="IPR041698">
    <property type="entry name" value="Methyltransf_25"/>
</dbReference>
<feature type="domain" description="Methyltransferase" evidence="3">
    <location>
        <begin position="51"/>
        <end position="141"/>
    </location>
</feature>
<dbReference type="Pfam" id="PF13649">
    <property type="entry name" value="Methyltransf_25"/>
    <property type="match status" value="1"/>
</dbReference>
<dbReference type="PANTHER" id="PTHR43861">
    <property type="entry name" value="TRANS-ACONITATE 2-METHYLTRANSFERASE-RELATED"/>
    <property type="match status" value="1"/>
</dbReference>
<gene>
    <name evidence="4" type="ORF">BJ999_003993</name>
</gene>
<name>A0A7Y9GC02_9ACTN</name>
<evidence type="ECO:0000256" key="1">
    <source>
        <dbReference type="ARBA" id="ARBA00022603"/>
    </source>
</evidence>
<organism evidence="4 5">
    <name type="scientific">Actinomadura citrea</name>
    <dbReference type="NCBI Taxonomy" id="46158"/>
    <lineage>
        <taxon>Bacteria</taxon>
        <taxon>Bacillati</taxon>
        <taxon>Actinomycetota</taxon>
        <taxon>Actinomycetes</taxon>
        <taxon>Streptosporangiales</taxon>
        <taxon>Thermomonosporaceae</taxon>
        <taxon>Actinomadura</taxon>
    </lineage>
</organism>
<evidence type="ECO:0000313" key="4">
    <source>
        <dbReference type="EMBL" id="NYE13697.1"/>
    </source>
</evidence>